<dbReference type="PANTHER" id="PTHR13019:SF7">
    <property type="entry name" value="GOLGI APPARATUS MEMBRANE PROTEIN TVP23"/>
    <property type="match status" value="1"/>
</dbReference>
<organism evidence="7 8">
    <name type="scientific">Theileria orientalis</name>
    <dbReference type="NCBI Taxonomy" id="68886"/>
    <lineage>
        <taxon>Eukaryota</taxon>
        <taxon>Sar</taxon>
        <taxon>Alveolata</taxon>
        <taxon>Apicomplexa</taxon>
        <taxon>Aconoidasida</taxon>
        <taxon>Piroplasmida</taxon>
        <taxon>Theileriidae</taxon>
        <taxon>Theileria</taxon>
    </lineage>
</organism>
<dbReference type="PANTHER" id="PTHR13019">
    <property type="entry name" value="GOLGI APPARATUS MEMBRANE PROTEIN TVP23"/>
    <property type="match status" value="1"/>
</dbReference>
<dbReference type="Pfam" id="PF05832">
    <property type="entry name" value="DUF846"/>
    <property type="match status" value="1"/>
</dbReference>
<evidence type="ECO:0000256" key="5">
    <source>
        <dbReference type="ARBA" id="ARBA00023136"/>
    </source>
</evidence>
<feature type="transmembrane region" description="Helical" evidence="6">
    <location>
        <begin position="67"/>
        <end position="87"/>
    </location>
</feature>
<dbReference type="GO" id="GO:0000139">
    <property type="term" value="C:Golgi membrane"/>
    <property type="evidence" value="ECO:0007669"/>
    <property type="project" value="TreeGrafter"/>
</dbReference>
<evidence type="ECO:0000313" key="7">
    <source>
        <dbReference type="EMBL" id="UKK00035.2"/>
    </source>
</evidence>
<keyword evidence="4 6" id="KW-1133">Transmembrane helix</keyword>
<keyword evidence="3 6" id="KW-0812">Transmembrane</keyword>
<sequence length="201" mass="23136">MDSIPTGKLNESITRADTSEFYNNVLSKFQLLTHPLSCLLHVIFKSTIVFTYYGFPSIMGVFTGVSPDLILTFCITLSLALADFLVVKNYTSVDLLGVSWYVEICDNGTYHLLKRRIKEQIFLNNTQVKYFWFVTYTWTAFWLVNTLFRLTFLKLGPLVLSILVCAGGLVNLFNCTMCLEDKRAFLEDKFDKFAKKINLRK</sequence>
<feature type="transmembrane region" description="Helical" evidence="6">
    <location>
        <begin position="32"/>
        <end position="55"/>
    </location>
</feature>
<dbReference type="GO" id="GO:0016192">
    <property type="term" value="P:vesicle-mediated transport"/>
    <property type="evidence" value="ECO:0007669"/>
    <property type="project" value="TreeGrafter"/>
</dbReference>
<dbReference type="GO" id="GO:0009306">
    <property type="term" value="P:protein secretion"/>
    <property type="evidence" value="ECO:0007669"/>
    <property type="project" value="TreeGrafter"/>
</dbReference>
<gene>
    <name evidence="7" type="ORF">MACK_000101</name>
</gene>
<evidence type="ECO:0000256" key="1">
    <source>
        <dbReference type="ARBA" id="ARBA00004141"/>
    </source>
</evidence>
<feature type="transmembrane region" description="Helical" evidence="6">
    <location>
        <begin position="130"/>
        <end position="148"/>
    </location>
</feature>
<protein>
    <recommendedName>
        <fullName evidence="6">Golgi apparatus membrane protein TVP23 homolog</fullName>
    </recommendedName>
</protein>
<accession>A0A976QRU8</accession>
<feature type="transmembrane region" description="Helical" evidence="6">
    <location>
        <begin position="155"/>
        <end position="173"/>
    </location>
</feature>
<evidence type="ECO:0000256" key="6">
    <source>
        <dbReference type="RuleBase" id="RU361206"/>
    </source>
</evidence>
<dbReference type="AlphaFoldDB" id="A0A976QRU8"/>
<evidence type="ECO:0000313" key="8">
    <source>
        <dbReference type="Proteomes" id="UP000244811"/>
    </source>
</evidence>
<comment type="subcellular location">
    <subcellularLocation>
        <location evidence="1 6">Membrane</location>
        <topology evidence="1 6">Multi-pass membrane protein</topology>
    </subcellularLocation>
</comment>
<name>A0A976QRU8_THEOR</name>
<proteinExistence type="inferred from homology"/>
<keyword evidence="5 6" id="KW-0472">Membrane</keyword>
<comment type="similarity">
    <text evidence="2 6">Belongs to the TVP23 family.</text>
</comment>
<evidence type="ECO:0000256" key="3">
    <source>
        <dbReference type="ARBA" id="ARBA00022692"/>
    </source>
</evidence>
<dbReference type="EMBL" id="CP056069">
    <property type="protein sequence ID" value="UKK00035.2"/>
    <property type="molecule type" value="Genomic_DNA"/>
</dbReference>
<dbReference type="InterPro" id="IPR008564">
    <property type="entry name" value="TVP23-like"/>
</dbReference>
<dbReference type="Proteomes" id="UP000244811">
    <property type="component" value="Chromosome 1"/>
</dbReference>
<evidence type="ECO:0000256" key="4">
    <source>
        <dbReference type="ARBA" id="ARBA00022989"/>
    </source>
</evidence>
<evidence type="ECO:0000256" key="2">
    <source>
        <dbReference type="ARBA" id="ARBA00005467"/>
    </source>
</evidence>
<reference evidence="7" key="1">
    <citation type="submission" date="2022-07" db="EMBL/GenBank/DDBJ databases">
        <title>Evaluation of T. orientalis genome assembly methods using nanopore sequencing and analysis of variation between genomes.</title>
        <authorList>
            <person name="Yam J."/>
            <person name="Micallef M.L."/>
            <person name="Liu M."/>
            <person name="Djordjevic S.P."/>
            <person name="Bogema D.R."/>
            <person name="Jenkins C."/>
        </authorList>
    </citation>
    <scope>NUCLEOTIDE SEQUENCE</scope>
    <source>
        <strain evidence="7">Goon Nure</strain>
    </source>
</reference>